<keyword evidence="1" id="KW-0808">Transferase</keyword>
<gene>
    <name evidence="7" type="ORF">SAMN06265378_10149</name>
</gene>
<keyword evidence="5" id="KW-0695">RNA-directed DNA polymerase</keyword>
<evidence type="ECO:0000256" key="5">
    <source>
        <dbReference type="ARBA" id="ARBA00022918"/>
    </source>
</evidence>
<evidence type="ECO:0000256" key="1">
    <source>
        <dbReference type="ARBA" id="ARBA00022679"/>
    </source>
</evidence>
<proteinExistence type="predicted"/>
<reference evidence="8" key="1">
    <citation type="submission" date="2017-06" db="EMBL/GenBank/DDBJ databases">
        <authorList>
            <person name="Varghese N."/>
            <person name="Submissions S."/>
        </authorList>
    </citation>
    <scope>NUCLEOTIDE SEQUENCE [LARGE SCALE GENOMIC DNA]</scope>
    <source>
        <strain evidence="8">DSM 26170</strain>
    </source>
</reference>
<dbReference type="Proteomes" id="UP000198409">
    <property type="component" value="Unassembled WGS sequence"/>
</dbReference>
<evidence type="ECO:0000256" key="2">
    <source>
        <dbReference type="ARBA" id="ARBA00022695"/>
    </source>
</evidence>
<feature type="region of interest" description="Disordered" evidence="6">
    <location>
        <begin position="312"/>
        <end position="343"/>
    </location>
</feature>
<dbReference type="AlphaFoldDB" id="A0A238UL44"/>
<sequence>MRHSRKPHPYEIYGLERSPFAQRPTQREVADLLGETKADLIRLANYKDQFIVRRRENIGGKDRDLAYPVSRLRGVHERLKFHLNKVQQPSYLFSPRKKRSQRDNAALHLDQDQYLTMDVKQFYPSTTEEMVYRWFVDELGLFEDVAGLLTRLSTIDGKASFGSPLTPVLCTLVHRPLFDRISDICGHRGLRHSLWVDDLTISGKFVPGQVVTSIREVIRQRGLRSHKIRYRTGNRPVMITGIGVVGRDLLAPNSLNLRIKQYWQDLHDAMTAEERASCAQRLLSQLGTVRHIVGTKSNVGQRASDQMNMLKQKRDKWISEASQEASKKSADEAAPMEHEDIPF</sequence>
<feature type="compositionally biased region" description="Basic and acidic residues" evidence="6">
    <location>
        <begin position="325"/>
        <end position="343"/>
    </location>
</feature>
<accession>A0A238UL44</accession>
<dbReference type="EMBL" id="FZNM01000001">
    <property type="protein sequence ID" value="SNR22770.1"/>
    <property type="molecule type" value="Genomic_DNA"/>
</dbReference>
<evidence type="ECO:0000256" key="3">
    <source>
        <dbReference type="ARBA" id="ARBA00022723"/>
    </source>
</evidence>
<evidence type="ECO:0008006" key="9">
    <source>
        <dbReference type="Google" id="ProtNLM"/>
    </source>
</evidence>
<evidence type="ECO:0000256" key="4">
    <source>
        <dbReference type="ARBA" id="ARBA00022842"/>
    </source>
</evidence>
<keyword evidence="3" id="KW-0479">Metal-binding</keyword>
<keyword evidence="4" id="KW-0460">Magnesium</keyword>
<evidence type="ECO:0000313" key="8">
    <source>
        <dbReference type="Proteomes" id="UP000198409"/>
    </source>
</evidence>
<organism evidence="7 8">
    <name type="scientific">Paracoccus sediminis</name>
    <dbReference type="NCBI Taxonomy" id="1214787"/>
    <lineage>
        <taxon>Bacteria</taxon>
        <taxon>Pseudomonadati</taxon>
        <taxon>Pseudomonadota</taxon>
        <taxon>Alphaproteobacteria</taxon>
        <taxon>Rhodobacterales</taxon>
        <taxon>Paracoccaceae</taxon>
        <taxon>Paracoccus</taxon>
    </lineage>
</organism>
<evidence type="ECO:0000256" key="6">
    <source>
        <dbReference type="SAM" id="MobiDB-lite"/>
    </source>
</evidence>
<dbReference type="InterPro" id="IPR000123">
    <property type="entry name" value="Reverse_transcriptase_msDNA"/>
</dbReference>
<keyword evidence="2" id="KW-0548">Nucleotidyltransferase</keyword>
<name>A0A238UL44_9RHOB</name>
<evidence type="ECO:0000313" key="7">
    <source>
        <dbReference type="EMBL" id="SNR22770.1"/>
    </source>
</evidence>
<protein>
    <recommendedName>
        <fullName evidence="9">Reverse transcriptase (RNA-dependent DNA polymerase)</fullName>
    </recommendedName>
</protein>
<dbReference type="GO" id="GO:0046872">
    <property type="term" value="F:metal ion binding"/>
    <property type="evidence" value="ECO:0007669"/>
    <property type="project" value="UniProtKB-KW"/>
</dbReference>
<dbReference type="CDD" id="cd03487">
    <property type="entry name" value="RT_Bac_retron_II"/>
    <property type="match status" value="1"/>
</dbReference>
<dbReference type="GO" id="GO:0003964">
    <property type="term" value="F:RNA-directed DNA polymerase activity"/>
    <property type="evidence" value="ECO:0007669"/>
    <property type="project" value="UniProtKB-KW"/>
</dbReference>
<dbReference type="GO" id="GO:0003723">
    <property type="term" value="F:RNA binding"/>
    <property type="evidence" value="ECO:0007669"/>
    <property type="project" value="InterPro"/>
</dbReference>